<sequence length="1506" mass="173151">MSSVESERSVPAPDKPVEEQRPLWKDDDVPAEDSDAFKSRIHRHFGEHGAKDETFQLKDDQISNWSDPPNPKCHASFGDDGVTATVNAYGDLMQFSSFLGVGQSGVFSADHGDTDEPFYVLSRAEQLLEMQRDQVRECVGYGLRFPSINPRRCRNLGYVHDRWPRYEMEGDKLKLTLQWMVHERTVLQQCLITNDRADDVEVPFRFAKAMQIRDLDYLKWPNSEKQPGQFQIQAPNGYGWVFVQHLQHEGADEEKENGAEPTSISSPAIQIETATEDPKEMPKQAKLPSPEPLDAIAVVVSVFVDGKAVHWDPRDSTVTDLWTRYLGSKTTFEVVTAYKMVHLTKSNAAWDEFLVPAVQADVGKYLTSVKFTAFRISEYIKPAEERLDDTEHAGAEHAYKSLRRRIDLVCRGHLQWLSKAGLTEGGVFAANYWPTGKVMVDTNDGSFLPCDSFTDTPFHLLKISASMNTHNNNDYRRLARRVIRKVAKSWLHTLDKSDKRASHVWPHAQDEGYNKYRLNEHVWIWRALKTIEDDRRRCSETKDHPDDGEIDREEVAEGDTKDQKVLGIGQRDQHVSDDEKIFRKFDSDVIQRDILRRFTVENDVSKKRMLAMTRSPRETRFLLHASDTALFYGIKWNFFLQTIFDEVWDNTIEAQVHHSENSETGWDNSIRYALAIMMGTRNMTLNKRSPNDLVKSAFDVLLRSTNPNGLFYGQLDGTTKEPALFAREEDRDFYFLASFEIPYILLTHLPKIDSAYKDIAGKDPESPVRLERLQLTPQHPFNEVADMITQQPKRQEHRSPTNTSSAADAGESQNVSAGLYLNVKSKRPKTTAMKKSVPFNSFIDQSSIIDLDDEWLYNYPSFLGGDEKTAESLHEEIRKFLGPTWQNNISTRMNNTNIVITKAAEKYMQRLSEPKRDDASPTSDSTFFRNDDNNEMYSCVVNVRKQKNLSKQERANGNDIHYLDGSHSLWRYLSRPRVVKEAKKRLIWLPAASDQHALVCYMTSPPDERQAISLFFDRHHHYEKQFLEETTMVLNTWHSELHLSFHRLVNENYELETGIPPSSRKNIPGVANKKLMQCSMGFRFSGDFFDRYWTCYMIEHVSHWWRRPEPWDEKEIVQSTKDIFDMVVHELGENRGTISFSTLSSVEYFSSSAQWQNCQQILQVVEEELADVLSTVLKWEAREKDRGQERPRWTRNDERKYRGLIGKMQGSTGRHTRDLHNYRNSIRSLKEQLISNQQQSRDNLSLIDAENVRLFTYVTVIFLPLGFAASIFSMSETPPGDVLKPMIVCSVIALFLTIVALANAKKVSMAINNYSQAKINSSLFNLRHEAQVSPTRHQHEEAKAGGVSEKDKKPGGPTSTQPIIHKASFSGHVRFWIVYLFIDLPSEKVSTACGILGDKEPSYWTTYIHVIVGFMVSPVLLVARLIQIFLYNAIDLGRLAWGQYKLFVTSAKPKKQQLKRNWLTDITSIHRPLKEKVAEVKKRLSDQQISKNEPSRYGDTGMKESR</sequence>
<evidence type="ECO:0008006" key="5">
    <source>
        <dbReference type="Google" id="ProtNLM"/>
    </source>
</evidence>
<evidence type="ECO:0000313" key="3">
    <source>
        <dbReference type="EMBL" id="KAK1509598.1"/>
    </source>
</evidence>
<dbReference type="Gene3D" id="1.20.58.340">
    <property type="entry name" value="Magnesium transport protein CorA, transmembrane region"/>
    <property type="match status" value="1"/>
</dbReference>
<proteinExistence type="predicted"/>
<keyword evidence="2" id="KW-0812">Transmembrane</keyword>
<comment type="caution">
    <text evidence="3">The sequence shown here is derived from an EMBL/GenBank/DDBJ whole genome shotgun (WGS) entry which is preliminary data.</text>
</comment>
<feature type="transmembrane region" description="Helical" evidence="2">
    <location>
        <begin position="1254"/>
        <end position="1274"/>
    </location>
</feature>
<feature type="region of interest" description="Disordered" evidence="1">
    <location>
        <begin position="538"/>
        <end position="563"/>
    </location>
</feature>
<feature type="compositionally biased region" description="Basic and acidic residues" evidence="1">
    <location>
        <begin position="1337"/>
        <end position="1354"/>
    </location>
</feature>
<protein>
    <recommendedName>
        <fullName evidence="5">Mg2+ transporter</fullName>
    </recommendedName>
</protein>
<dbReference type="RefSeq" id="XP_060387296.1">
    <property type="nucleotide sequence ID" value="XM_060517762.1"/>
</dbReference>
<feature type="compositionally biased region" description="Basic and acidic residues" evidence="1">
    <location>
        <begin position="1493"/>
        <end position="1506"/>
    </location>
</feature>
<keyword evidence="2" id="KW-0472">Membrane</keyword>
<reference evidence="3 4" key="1">
    <citation type="submission" date="2016-10" db="EMBL/GenBank/DDBJ databases">
        <title>The genome sequence of Colletotrichum fioriniae PJ7.</title>
        <authorList>
            <person name="Baroncelli R."/>
        </authorList>
    </citation>
    <scope>NUCLEOTIDE SEQUENCE [LARGE SCALE GENOMIC DNA]</scope>
    <source>
        <strain evidence="3 4">Tom-12</strain>
    </source>
</reference>
<feature type="region of interest" description="Disordered" evidence="1">
    <location>
        <begin position="1"/>
        <end position="32"/>
    </location>
</feature>
<feature type="compositionally biased region" description="Polar residues" evidence="1">
    <location>
        <begin position="800"/>
        <end position="811"/>
    </location>
</feature>
<gene>
    <name evidence="3" type="ORF">CTAM01_01721</name>
</gene>
<dbReference type="GeneID" id="85402000"/>
<evidence type="ECO:0000313" key="4">
    <source>
        <dbReference type="Proteomes" id="UP001227543"/>
    </source>
</evidence>
<keyword evidence="2" id="KW-1133">Transmembrane helix</keyword>
<feature type="region of interest" description="Disordered" evidence="1">
    <location>
        <begin position="789"/>
        <end position="811"/>
    </location>
</feature>
<evidence type="ECO:0000256" key="2">
    <source>
        <dbReference type="SAM" id="Phobius"/>
    </source>
</evidence>
<feature type="transmembrane region" description="Helical" evidence="2">
    <location>
        <begin position="1286"/>
        <end position="1304"/>
    </location>
</feature>
<feature type="region of interest" description="Disordered" evidence="1">
    <location>
        <begin position="1480"/>
        <end position="1506"/>
    </location>
</feature>
<feature type="transmembrane region" description="Helical" evidence="2">
    <location>
        <begin position="1407"/>
        <end position="1431"/>
    </location>
</feature>
<name>A0ABQ9RPB6_9PEZI</name>
<dbReference type="Proteomes" id="UP001227543">
    <property type="component" value="Unassembled WGS sequence"/>
</dbReference>
<evidence type="ECO:0000256" key="1">
    <source>
        <dbReference type="SAM" id="MobiDB-lite"/>
    </source>
</evidence>
<organism evidence="3 4">
    <name type="scientific">Colletotrichum tamarilloi</name>
    <dbReference type="NCBI Taxonomy" id="1209934"/>
    <lineage>
        <taxon>Eukaryota</taxon>
        <taxon>Fungi</taxon>
        <taxon>Dikarya</taxon>
        <taxon>Ascomycota</taxon>
        <taxon>Pezizomycotina</taxon>
        <taxon>Sordariomycetes</taxon>
        <taxon>Hypocreomycetidae</taxon>
        <taxon>Glomerellales</taxon>
        <taxon>Glomerellaceae</taxon>
        <taxon>Colletotrichum</taxon>
        <taxon>Colletotrichum acutatum species complex</taxon>
    </lineage>
</organism>
<dbReference type="EMBL" id="MLFU01000004">
    <property type="protein sequence ID" value="KAK1509598.1"/>
    <property type="molecule type" value="Genomic_DNA"/>
</dbReference>
<accession>A0ABQ9RPB6</accession>
<feature type="region of interest" description="Disordered" evidence="1">
    <location>
        <begin position="1335"/>
        <end position="1361"/>
    </location>
</feature>
<keyword evidence="4" id="KW-1185">Reference proteome</keyword>
<feature type="compositionally biased region" description="Basic and acidic residues" evidence="1">
    <location>
        <begin position="15"/>
        <end position="28"/>
    </location>
</feature>